<organism evidence="2 3">
    <name type="scientific">Glossina austeni</name>
    <name type="common">Savannah tsetse fly</name>
    <dbReference type="NCBI Taxonomy" id="7395"/>
    <lineage>
        <taxon>Eukaryota</taxon>
        <taxon>Metazoa</taxon>
        <taxon>Ecdysozoa</taxon>
        <taxon>Arthropoda</taxon>
        <taxon>Hexapoda</taxon>
        <taxon>Insecta</taxon>
        <taxon>Pterygota</taxon>
        <taxon>Neoptera</taxon>
        <taxon>Endopterygota</taxon>
        <taxon>Diptera</taxon>
        <taxon>Brachycera</taxon>
        <taxon>Muscomorpha</taxon>
        <taxon>Hippoboscoidea</taxon>
        <taxon>Glossinidae</taxon>
        <taxon>Glossina</taxon>
    </lineage>
</organism>
<evidence type="ECO:0000313" key="3">
    <source>
        <dbReference type="Proteomes" id="UP000078200"/>
    </source>
</evidence>
<feature type="transmembrane region" description="Helical" evidence="1">
    <location>
        <begin position="87"/>
        <end position="106"/>
    </location>
</feature>
<dbReference type="VEuPathDB" id="VectorBase:GAUT039343"/>
<proteinExistence type="predicted"/>
<keyword evidence="3" id="KW-1185">Reference proteome</keyword>
<dbReference type="AlphaFoldDB" id="A0A1A9VJF5"/>
<keyword evidence="1" id="KW-0812">Transmembrane</keyword>
<evidence type="ECO:0000313" key="2">
    <source>
        <dbReference type="EnsemblMetazoa" id="GAUT039343-PA"/>
    </source>
</evidence>
<reference evidence="2" key="1">
    <citation type="submission" date="2020-05" db="UniProtKB">
        <authorList>
            <consortium name="EnsemblMetazoa"/>
        </authorList>
    </citation>
    <scope>IDENTIFICATION</scope>
    <source>
        <strain evidence="2">TTRI</strain>
    </source>
</reference>
<dbReference type="EnsemblMetazoa" id="GAUT039343-RA">
    <property type="protein sequence ID" value="GAUT039343-PA"/>
    <property type="gene ID" value="GAUT039343"/>
</dbReference>
<keyword evidence="1" id="KW-0472">Membrane</keyword>
<accession>A0A1A9VJF5</accession>
<sequence>MQAGIKSEPAMTGGSGELEIGTSRGAIYTSELELFTTTSVHHNHSHQNQRLVQDLVAIGFINNEGACVIGSGYGLVMLLRHCLLQKIGVVIFFAIPFNLQIMFASLKGSAYDMILLNN</sequence>
<keyword evidence="1" id="KW-1133">Transmembrane helix</keyword>
<protein>
    <submittedName>
        <fullName evidence="2">Uncharacterized protein</fullName>
    </submittedName>
</protein>
<dbReference type="Proteomes" id="UP000078200">
    <property type="component" value="Unassembled WGS sequence"/>
</dbReference>
<evidence type="ECO:0000256" key="1">
    <source>
        <dbReference type="SAM" id="Phobius"/>
    </source>
</evidence>
<name>A0A1A9VJF5_GLOAU</name>